<comment type="caution">
    <text evidence="2">The sequence shown here is derived from an EMBL/GenBank/DDBJ whole genome shotgun (WGS) entry which is preliminary data.</text>
</comment>
<evidence type="ECO:0000313" key="3">
    <source>
        <dbReference type="Proteomes" id="UP000325255"/>
    </source>
</evidence>
<evidence type="ECO:0000259" key="1">
    <source>
        <dbReference type="Pfam" id="PF03992"/>
    </source>
</evidence>
<dbReference type="InterPro" id="IPR011008">
    <property type="entry name" value="Dimeric_a/b-barrel"/>
</dbReference>
<dbReference type="InterPro" id="IPR007138">
    <property type="entry name" value="ABM_dom"/>
</dbReference>
<accession>A0A5M6ITR3</accession>
<dbReference type="Pfam" id="PF03992">
    <property type="entry name" value="ABM"/>
    <property type="match status" value="1"/>
</dbReference>
<dbReference type="RefSeq" id="WP_150041254.1">
    <property type="nucleotide sequence ID" value="NZ_OW485601.1"/>
</dbReference>
<dbReference type="EMBL" id="VWPK01000018">
    <property type="protein sequence ID" value="KAA5611713.1"/>
    <property type="molecule type" value="Genomic_DNA"/>
</dbReference>
<evidence type="ECO:0000313" key="2">
    <source>
        <dbReference type="EMBL" id="KAA5611713.1"/>
    </source>
</evidence>
<dbReference type="AlphaFoldDB" id="A0A5M6ITR3"/>
<gene>
    <name evidence="2" type="ORF">F1189_13020</name>
</gene>
<proteinExistence type="predicted"/>
<organism evidence="2 3">
    <name type="scientific">Rhodovastum atsumiense</name>
    <dbReference type="NCBI Taxonomy" id="504468"/>
    <lineage>
        <taxon>Bacteria</taxon>
        <taxon>Pseudomonadati</taxon>
        <taxon>Pseudomonadota</taxon>
        <taxon>Alphaproteobacteria</taxon>
        <taxon>Acetobacterales</taxon>
        <taxon>Acetobacteraceae</taxon>
        <taxon>Rhodovastum</taxon>
    </lineage>
</organism>
<name>A0A5M6ITR3_9PROT</name>
<keyword evidence="3" id="KW-1185">Reference proteome</keyword>
<dbReference type="OrthoDB" id="7281469at2"/>
<protein>
    <recommendedName>
        <fullName evidence="1">ABM domain-containing protein</fullName>
    </recommendedName>
</protein>
<sequence length="101" mass="11137">MYVSIRSYEVQEGCVAEFARRVQRSFVPYLNTTPGFQAYYMVDSKEGRLTTISLFDTYEAALASQARASEFVKANLAEFVSGTPSVATGETVLCIHGPSNH</sequence>
<feature type="domain" description="ABM" evidence="1">
    <location>
        <begin position="1"/>
        <end position="66"/>
    </location>
</feature>
<dbReference type="SUPFAM" id="SSF54909">
    <property type="entry name" value="Dimeric alpha+beta barrel"/>
    <property type="match status" value="1"/>
</dbReference>
<reference evidence="2 3" key="1">
    <citation type="submission" date="2019-09" db="EMBL/GenBank/DDBJ databases">
        <title>Genome sequence of Rhodovastum atsumiense, a diverse member of the Acetobacteraceae family of non-sulfur purple photosynthetic bacteria.</title>
        <authorList>
            <person name="Meyer T."/>
            <person name="Kyndt J."/>
        </authorList>
    </citation>
    <scope>NUCLEOTIDE SEQUENCE [LARGE SCALE GENOMIC DNA]</scope>
    <source>
        <strain evidence="2 3">DSM 21279</strain>
    </source>
</reference>
<dbReference type="Proteomes" id="UP000325255">
    <property type="component" value="Unassembled WGS sequence"/>
</dbReference>